<evidence type="ECO:0000256" key="7">
    <source>
        <dbReference type="ARBA" id="ARBA00022840"/>
    </source>
</evidence>
<dbReference type="OrthoDB" id="1653275at2759"/>
<evidence type="ECO:0000256" key="4">
    <source>
        <dbReference type="ARBA" id="ARBA00022679"/>
    </source>
</evidence>
<keyword evidence="7" id="KW-0067">ATP-binding</keyword>
<dbReference type="InterPro" id="IPR015911">
    <property type="entry name" value="Phosphoglycerate_kinase_CS"/>
</dbReference>
<proteinExistence type="inferred from homology"/>
<evidence type="ECO:0000256" key="1">
    <source>
        <dbReference type="ARBA" id="ARBA00001946"/>
    </source>
</evidence>
<evidence type="ECO:0000256" key="3">
    <source>
        <dbReference type="ARBA" id="ARBA00013061"/>
    </source>
</evidence>
<feature type="region of interest" description="Disordered" evidence="8">
    <location>
        <begin position="140"/>
        <end position="172"/>
    </location>
</feature>
<keyword evidence="4" id="KW-0808">Transferase</keyword>
<comment type="cofactor">
    <cofactor evidence="1">
        <name>Mg(2+)</name>
        <dbReference type="ChEBI" id="CHEBI:18420"/>
    </cofactor>
</comment>
<keyword evidence="9" id="KW-0812">Transmembrane</keyword>
<dbReference type="GO" id="GO:0006096">
    <property type="term" value="P:glycolytic process"/>
    <property type="evidence" value="ECO:0007669"/>
    <property type="project" value="InterPro"/>
</dbReference>
<protein>
    <recommendedName>
        <fullName evidence="3">phosphoglycerate kinase</fullName>
        <ecNumber evidence="3">2.7.2.3</ecNumber>
    </recommendedName>
</protein>
<comment type="similarity">
    <text evidence="2">Belongs to the phosphoglycerate kinase family.</text>
</comment>
<keyword evidence="9" id="KW-1133">Transmembrane helix</keyword>
<keyword evidence="5" id="KW-0547">Nucleotide-binding</keyword>
<dbReference type="EC" id="2.7.2.3" evidence="3"/>
<evidence type="ECO:0000313" key="10">
    <source>
        <dbReference type="EMBL" id="KAG8478615.1"/>
    </source>
</evidence>
<feature type="transmembrane region" description="Helical" evidence="9">
    <location>
        <begin position="102"/>
        <end position="124"/>
    </location>
</feature>
<dbReference type="InterPro" id="IPR015824">
    <property type="entry name" value="Phosphoglycerate_kinase_N"/>
</dbReference>
<keyword evidence="11" id="KW-1185">Reference proteome</keyword>
<evidence type="ECO:0000256" key="8">
    <source>
        <dbReference type="SAM" id="MobiDB-lite"/>
    </source>
</evidence>
<keyword evidence="6" id="KW-0418">Kinase</keyword>
<evidence type="ECO:0000256" key="9">
    <source>
        <dbReference type="SAM" id="Phobius"/>
    </source>
</evidence>
<dbReference type="PROSITE" id="PS00111">
    <property type="entry name" value="PGLYCERATE_KINASE"/>
    <property type="match status" value="1"/>
</dbReference>
<dbReference type="SUPFAM" id="SSF53748">
    <property type="entry name" value="Phosphoglycerate kinase"/>
    <property type="match status" value="1"/>
</dbReference>
<dbReference type="GO" id="GO:0004618">
    <property type="term" value="F:phosphoglycerate kinase activity"/>
    <property type="evidence" value="ECO:0007669"/>
    <property type="project" value="UniProtKB-EC"/>
</dbReference>
<evidence type="ECO:0000256" key="2">
    <source>
        <dbReference type="ARBA" id="ARBA00008982"/>
    </source>
</evidence>
<feature type="transmembrane region" description="Helical" evidence="9">
    <location>
        <begin position="44"/>
        <end position="66"/>
    </location>
</feature>
<feature type="compositionally biased region" description="Basic and acidic residues" evidence="8">
    <location>
        <begin position="140"/>
        <end position="158"/>
    </location>
</feature>
<organism evidence="10 11">
    <name type="scientific">Gossypium anomalum</name>
    <dbReference type="NCBI Taxonomy" id="47600"/>
    <lineage>
        <taxon>Eukaryota</taxon>
        <taxon>Viridiplantae</taxon>
        <taxon>Streptophyta</taxon>
        <taxon>Embryophyta</taxon>
        <taxon>Tracheophyta</taxon>
        <taxon>Spermatophyta</taxon>
        <taxon>Magnoliopsida</taxon>
        <taxon>eudicotyledons</taxon>
        <taxon>Gunneridae</taxon>
        <taxon>Pentapetalae</taxon>
        <taxon>rosids</taxon>
        <taxon>malvids</taxon>
        <taxon>Malvales</taxon>
        <taxon>Malvaceae</taxon>
        <taxon>Malvoideae</taxon>
        <taxon>Gossypium</taxon>
    </lineage>
</organism>
<dbReference type="Gene3D" id="3.40.50.1260">
    <property type="entry name" value="Phosphoglycerate kinase, N-terminal domain"/>
    <property type="match status" value="1"/>
</dbReference>
<dbReference type="InterPro" id="IPR036043">
    <property type="entry name" value="Phosphoglycerate_kinase_sf"/>
</dbReference>
<dbReference type="Proteomes" id="UP000701853">
    <property type="component" value="Chromosome 11"/>
</dbReference>
<sequence length="172" mass="19243">MATKKSVGGLKEADLKGKKVFVRVDLNVPLDDNFNITVTQGSVLLFRPSIICCGILLVLMAVGNFINTIQTFVTKSRFKAKMKRSKSKPDCNLTESWSPSFFYASSFAWIVDFNIFCLVFYVNLLNKLWGAAHKISKEEDKETAITDMATKADVEGKPNKVSNLHRSNDEPV</sequence>
<dbReference type="AlphaFoldDB" id="A0A8J5YIQ5"/>
<keyword evidence="9" id="KW-0472">Membrane</keyword>
<dbReference type="GO" id="GO:0005524">
    <property type="term" value="F:ATP binding"/>
    <property type="evidence" value="ECO:0007669"/>
    <property type="project" value="UniProtKB-KW"/>
</dbReference>
<name>A0A8J5YIQ5_9ROSI</name>
<evidence type="ECO:0000256" key="5">
    <source>
        <dbReference type="ARBA" id="ARBA00022741"/>
    </source>
</evidence>
<accession>A0A8J5YIQ5</accession>
<evidence type="ECO:0000256" key="6">
    <source>
        <dbReference type="ARBA" id="ARBA00022777"/>
    </source>
</evidence>
<evidence type="ECO:0000313" key="11">
    <source>
        <dbReference type="Proteomes" id="UP000701853"/>
    </source>
</evidence>
<reference evidence="10 11" key="1">
    <citation type="journal article" date="2021" name="bioRxiv">
        <title>The Gossypium anomalum genome as a resource for cotton improvement and evolutionary analysis of hybrid incompatibility.</title>
        <authorList>
            <person name="Grover C.E."/>
            <person name="Yuan D."/>
            <person name="Arick M.A."/>
            <person name="Miller E.R."/>
            <person name="Hu G."/>
            <person name="Peterson D.G."/>
            <person name="Wendel J.F."/>
            <person name="Udall J.A."/>
        </authorList>
    </citation>
    <scope>NUCLEOTIDE SEQUENCE [LARGE SCALE GENOMIC DNA]</scope>
    <source>
        <strain evidence="10">JFW-Udall</strain>
        <tissue evidence="10">Leaf</tissue>
    </source>
</reference>
<comment type="caution">
    <text evidence="10">The sequence shown here is derived from an EMBL/GenBank/DDBJ whole genome shotgun (WGS) entry which is preliminary data.</text>
</comment>
<gene>
    <name evidence="10" type="ORF">CXB51_028429</name>
</gene>
<dbReference type="EMBL" id="JAHUZN010000011">
    <property type="protein sequence ID" value="KAG8478615.1"/>
    <property type="molecule type" value="Genomic_DNA"/>
</dbReference>